<dbReference type="InterPro" id="IPR005829">
    <property type="entry name" value="Sugar_transporter_CS"/>
</dbReference>
<dbReference type="InterPro" id="IPR005828">
    <property type="entry name" value="MFS_sugar_transport-like"/>
</dbReference>
<gene>
    <name evidence="12" type="ORF">AS030_19470</name>
</gene>
<dbReference type="CDD" id="cd17359">
    <property type="entry name" value="MFS_XylE_like"/>
    <property type="match status" value="1"/>
</dbReference>
<evidence type="ECO:0000256" key="8">
    <source>
        <dbReference type="ARBA" id="ARBA00023136"/>
    </source>
</evidence>
<dbReference type="InterPro" id="IPR050814">
    <property type="entry name" value="Myo-inositol_Transporter"/>
</dbReference>
<evidence type="ECO:0000256" key="7">
    <source>
        <dbReference type="ARBA" id="ARBA00022989"/>
    </source>
</evidence>
<accession>A0A0V8J1Z8</accession>
<feature type="transmembrane region" description="Helical" evidence="10">
    <location>
        <begin position="337"/>
        <end position="356"/>
    </location>
</feature>
<evidence type="ECO:0000256" key="5">
    <source>
        <dbReference type="ARBA" id="ARBA00022597"/>
    </source>
</evidence>
<evidence type="ECO:0000256" key="10">
    <source>
        <dbReference type="SAM" id="Phobius"/>
    </source>
</evidence>
<feature type="transmembrane region" description="Helical" evidence="10">
    <location>
        <begin position="188"/>
        <end position="210"/>
    </location>
</feature>
<dbReference type="InterPro" id="IPR020846">
    <property type="entry name" value="MFS_dom"/>
</dbReference>
<dbReference type="RefSeq" id="WP_061974797.1">
    <property type="nucleotide sequence ID" value="NZ_FMAV01000004.1"/>
</dbReference>
<evidence type="ECO:0000256" key="4">
    <source>
        <dbReference type="ARBA" id="ARBA00022475"/>
    </source>
</evidence>
<feature type="transmembrane region" description="Helical" evidence="10">
    <location>
        <begin position="21"/>
        <end position="42"/>
    </location>
</feature>
<feature type="transmembrane region" description="Helical" evidence="10">
    <location>
        <begin position="431"/>
        <end position="450"/>
    </location>
</feature>
<dbReference type="AlphaFoldDB" id="A0A0V8J1Z8"/>
<feature type="transmembrane region" description="Helical" evidence="10">
    <location>
        <begin position="270"/>
        <end position="293"/>
    </location>
</feature>
<dbReference type="PROSITE" id="PS00217">
    <property type="entry name" value="SUGAR_TRANSPORT_2"/>
    <property type="match status" value="1"/>
</dbReference>
<protein>
    <recommendedName>
        <fullName evidence="11">Major facilitator superfamily (MFS) profile domain-containing protein</fullName>
    </recommendedName>
</protein>
<feature type="transmembrane region" description="Helical" evidence="10">
    <location>
        <begin position="95"/>
        <end position="112"/>
    </location>
</feature>
<feature type="transmembrane region" description="Helical" evidence="10">
    <location>
        <begin position="400"/>
        <end position="419"/>
    </location>
</feature>
<keyword evidence="13" id="KW-1185">Reference proteome</keyword>
<dbReference type="PANTHER" id="PTHR48020:SF12">
    <property type="entry name" value="PROTON MYO-INOSITOL COTRANSPORTER"/>
    <property type="match status" value="1"/>
</dbReference>
<evidence type="ECO:0000259" key="11">
    <source>
        <dbReference type="PROSITE" id="PS50850"/>
    </source>
</evidence>
<dbReference type="EMBL" id="LNQN01000006">
    <property type="protein sequence ID" value="KSU81122.1"/>
    <property type="molecule type" value="Genomic_DNA"/>
</dbReference>
<evidence type="ECO:0000256" key="9">
    <source>
        <dbReference type="RuleBase" id="RU003346"/>
    </source>
</evidence>
<dbReference type="GO" id="GO:0022857">
    <property type="term" value="F:transmembrane transporter activity"/>
    <property type="evidence" value="ECO:0007669"/>
    <property type="project" value="InterPro"/>
</dbReference>
<keyword evidence="7 10" id="KW-1133">Transmembrane helix</keyword>
<dbReference type="InterPro" id="IPR003663">
    <property type="entry name" value="Sugar/inositol_transpt"/>
</dbReference>
<dbReference type="FunFam" id="1.20.1250.20:FF:000122">
    <property type="entry name" value="D-xylose transporter XylE"/>
    <property type="match status" value="1"/>
</dbReference>
<feature type="transmembrane region" description="Helical" evidence="10">
    <location>
        <begin position="118"/>
        <end position="141"/>
    </location>
</feature>
<feature type="transmembrane region" description="Helical" evidence="10">
    <location>
        <begin position="368"/>
        <end position="388"/>
    </location>
</feature>
<evidence type="ECO:0000256" key="2">
    <source>
        <dbReference type="ARBA" id="ARBA00010992"/>
    </source>
</evidence>
<reference evidence="12 13" key="1">
    <citation type="journal article" date="2014" name="Antonie Van Leeuwenhoek">
        <title>Fictibacillus enclensis sp. nov., isolated from marine sediment.</title>
        <authorList>
            <person name="Dastager S.G."/>
            <person name="Mawlankar R."/>
            <person name="Srinivasan K."/>
            <person name="Tang S.K."/>
            <person name="Lee J.C."/>
            <person name="Ramana V.V."/>
            <person name="Shouche Y.S."/>
        </authorList>
    </citation>
    <scope>NUCLEOTIDE SEQUENCE [LARGE SCALE GENOMIC DNA]</scope>
    <source>
        <strain evidence="12 13">NIO-1003</strain>
    </source>
</reference>
<dbReference type="PANTHER" id="PTHR48020">
    <property type="entry name" value="PROTON MYO-INOSITOL COTRANSPORTER"/>
    <property type="match status" value="1"/>
</dbReference>
<keyword evidence="6 10" id="KW-0812">Transmembrane</keyword>
<keyword evidence="4" id="KW-1003">Cell membrane</keyword>
<dbReference type="InterPro" id="IPR047984">
    <property type="entry name" value="XylE-like"/>
</dbReference>
<comment type="caution">
    <text evidence="12">The sequence shown here is derived from an EMBL/GenBank/DDBJ whole genome shotgun (WGS) entry which is preliminary data.</text>
</comment>
<dbReference type="GO" id="GO:0005886">
    <property type="term" value="C:plasma membrane"/>
    <property type="evidence" value="ECO:0007669"/>
    <property type="project" value="UniProtKB-SubCell"/>
</dbReference>
<keyword evidence="3 9" id="KW-0813">Transport</keyword>
<keyword evidence="5" id="KW-0762">Sugar transport</keyword>
<organism evidence="12 13">
    <name type="scientific">Fictibacillus enclensis</name>
    <dbReference type="NCBI Taxonomy" id="1017270"/>
    <lineage>
        <taxon>Bacteria</taxon>
        <taxon>Bacillati</taxon>
        <taxon>Bacillota</taxon>
        <taxon>Bacilli</taxon>
        <taxon>Bacillales</taxon>
        <taxon>Fictibacillaceae</taxon>
        <taxon>Fictibacillus</taxon>
    </lineage>
</organism>
<dbReference type="Proteomes" id="UP000054099">
    <property type="component" value="Unassembled WGS sequence"/>
</dbReference>
<feature type="transmembrane region" description="Helical" evidence="10">
    <location>
        <begin position="153"/>
        <end position="176"/>
    </location>
</feature>
<comment type="subcellular location">
    <subcellularLocation>
        <location evidence="1">Cell membrane</location>
        <topology evidence="1">Multi-pass membrane protein</topology>
    </subcellularLocation>
</comment>
<name>A0A0V8J1Z8_9BACL</name>
<dbReference type="InterPro" id="IPR036259">
    <property type="entry name" value="MFS_trans_sf"/>
</dbReference>
<dbReference type="PROSITE" id="PS00216">
    <property type="entry name" value="SUGAR_TRANSPORT_1"/>
    <property type="match status" value="2"/>
</dbReference>
<dbReference type="PROSITE" id="PS50850">
    <property type="entry name" value="MFS"/>
    <property type="match status" value="1"/>
</dbReference>
<dbReference type="OrthoDB" id="9783823at2"/>
<keyword evidence="8 10" id="KW-0472">Membrane</keyword>
<evidence type="ECO:0000256" key="3">
    <source>
        <dbReference type="ARBA" id="ARBA00022448"/>
    </source>
</evidence>
<comment type="similarity">
    <text evidence="2 9">Belongs to the major facilitator superfamily. Sugar transporter (TC 2.A.1.1) family.</text>
</comment>
<evidence type="ECO:0000256" key="1">
    <source>
        <dbReference type="ARBA" id="ARBA00004651"/>
    </source>
</evidence>
<dbReference type="Pfam" id="PF00083">
    <property type="entry name" value="Sugar_tr"/>
    <property type="match status" value="1"/>
</dbReference>
<dbReference type="SUPFAM" id="SSF103473">
    <property type="entry name" value="MFS general substrate transporter"/>
    <property type="match status" value="1"/>
</dbReference>
<dbReference type="NCBIfam" id="TIGR00879">
    <property type="entry name" value="SP"/>
    <property type="match status" value="1"/>
</dbReference>
<feature type="transmembrane region" description="Helical" evidence="10">
    <location>
        <begin position="308"/>
        <end position="328"/>
    </location>
</feature>
<sequence length="469" mass="51460">MAKSIQIESSAQKKLDKQVGVNVRFITLVSIVVAFGGLMFGYDTAVISGAIGFLDQRFALSPSMSGWVVSSLLLGAAIGTAAGGYLSDRFGRKKTLILSGVLFGIGTIGSALPSSVSLLVLTRILGGIGVGMSVFISPLYIAETAPAHLRGRLGSMSQLAISIGQSAVFIVNYMIAQSSTVQWNVDVGWRWMFALGAIPAVVYVIFMPFVTETPRWLAANGKRKEALSVLNRINRDEEVSRKELEEIEVSIRQHKGTTFKDVFKKENKKALMVGVVIAFMTQWAGINAIMYYAPEIFKKSGASLGSSFLNTVFMGVVIVVFTFVGLYLMDKAGRRKLFLIGSLLMALALFLIGLSFKTDTSGTMVLVYTLFYLAFFMATVGPGMWVLLSEIFPTKIRGQAMAVSTISLWVGDYLVAHSFPVFLKEIGGMPTFWFFALGSFLMWLFTYKYVPETKNRSLEEIEQLFQAKL</sequence>
<feature type="transmembrane region" description="Helical" evidence="10">
    <location>
        <begin position="62"/>
        <end position="83"/>
    </location>
</feature>
<evidence type="ECO:0000313" key="13">
    <source>
        <dbReference type="Proteomes" id="UP000054099"/>
    </source>
</evidence>
<dbReference type="Gene3D" id="1.20.1250.20">
    <property type="entry name" value="MFS general substrate transporter like domains"/>
    <property type="match status" value="1"/>
</dbReference>
<evidence type="ECO:0000256" key="6">
    <source>
        <dbReference type="ARBA" id="ARBA00022692"/>
    </source>
</evidence>
<proteinExistence type="inferred from homology"/>
<feature type="domain" description="Major facilitator superfamily (MFS) profile" evidence="11">
    <location>
        <begin position="29"/>
        <end position="454"/>
    </location>
</feature>
<dbReference type="PRINTS" id="PR00171">
    <property type="entry name" value="SUGRTRNSPORT"/>
</dbReference>
<evidence type="ECO:0000313" key="12">
    <source>
        <dbReference type="EMBL" id="KSU81122.1"/>
    </source>
</evidence>